<proteinExistence type="predicted"/>
<protein>
    <submittedName>
        <fullName evidence="1">Uncharacterized protein</fullName>
    </submittedName>
</protein>
<name>C4GH51_9NEIS</name>
<accession>C4GH51</accession>
<keyword evidence="2" id="KW-1185">Reference proteome</keyword>
<dbReference type="STRING" id="629741.GCWU000324_00181"/>
<sequence length="61" mass="6905">MTRLTKSHKADNSDWVVCFFVWVPVSGCLCVCTTGLGSLKTCFADLSYNSIFQRYFDSHDC</sequence>
<organism evidence="1 2">
    <name type="scientific">Kingella oralis ATCC 51147</name>
    <dbReference type="NCBI Taxonomy" id="629741"/>
    <lineage>
        <taxon>Bacteria</taxon>
        <taxon>Pseudomonadati</taxon>
        <taxon>Pseudomonadota</taxon>
        <taxon>Betaproteobacteria</taxon>
        <taxon>Neisseriales</taxon>
        <taxon>Neisseriaceae</taxon>
        <taxon>Kingella</taxon>
    </lineage>
</organism>
<reference evidence="1" key="1">
    <citation type="submission" date="2009-04" db="EMBL/GenBank/DDBJ databases">
        <authorList>
            <person name="Weinstock G."/>
            <person name="Sodergren E."/>
            <person name="Clifton S."/>
            <person name="Fulton L."/>
            <person name="Fulton B."/>
            <person name="Courtney L."/>
            <person name="Fronick C."/>
            <person name="Harrison M."/>
            <person name="Strong C."/>
            <person name="Farmer C."/>
            <person name="Delahaunty K."/>
            <person name="Markovic C."/>
            <person name="Hall O."/>
            <person name="Minx P."/>
            <person name="Tomlinson C."/>
            <person name="Mitreva M."/>
            <person name="Nelson J."/>
            <person name="Hou S."/>
            <person name="Wollam A."/>
            <person name="Pepin K.H."/>
            <person name="Johnson M."/>
            <person name="Bhonagiri V."/>
            <person name="Nash W.E."/>
            <person name="Warren W."/>
            <person name="Chinwalla A."/>
            <person name="Mardis E.R."/>
            <person name="Wilson R.K."/>
        </authorList>
    </citation>
    <scope>NUCLEOTIDE SEQUENCE [LARGE SCALE GENOMIC DNA]</scope>
    <source>
        <strain evidence="1">ATCC 51147</strain>
    </source>
</reference>
<dbReference type="Proteomes" id="UP000003009">
    <property type="component" value="Unassembled WGS sequence"/>
</dbReference>
<evidence type="ECO:0000313" key="2">
    <source>
        <dbReference type="Proteomes" id="UP000003009"/>
    </source>
</evidence>
<evidence type="ECO:0000313" key="1">
    <source>
        <dbReference type="EMBL" id="EEP68289.1"/>
    </source>
</evidence>
<gene>
    <name evidence="1" type="ORF">GCWU000324_00181</name>
</gene>
<comment type="caution">
    <text evidence="1">The sequence shown here is derived from an EMBL/GenBank/DDBJ whole genome shotgun (WGS) entry which is preliminary data.</text>
</comment>
<dbReference type="HOGENOM" id="CLU_2916430_0_0_4"/>
<dbReference type="AlphaFoldDB" id="C4GH51"/>
<dbReference type="EMBL" id="ACJW02000002">
    <property type="protein sequence ID" value="EEP68289.1"/>
    <property type="molecule type" value="Genomic_DNA"/>
</dbReference>